<gene>
    <name evidence="8" type="ORF">MIZ03_4231</name>
</gene>
<proteinExistence type="inferred from homology"/>
<evidence type="ECO:0000313" key="9">
    <source>
        <dbReference type="Proteomes" id="UP000824366"/>
    </source>
</evidence>
<organism evidence="8 9">
    <name type="scientific">Rhodoferax lithotrophicus</name>
    <dbReference type="NCBI Taxonomy" id="2798804"/>
    <lineage>
        <taxon>Bacteria</taxon>
        <taxon>Pseudomonadati</taxon>
        <taxon>Pseudomonadota</taxon>
        <taxon>Betaproteobacteria</taxon>
        <taxon>Burkholderiales</taxon>
        <taxon>Comamonadaceae</taxon>
        <taxon>Rhodoferax</taxon>
    </lineage>
</organism>
<evidence type="ECO:0000256" key="5">
    <source>
        <dbReference type="SAM" id="Coils"/>
    </source>
</evidence>
<dbReference type="SMART" id="SM00528">
    <property type="entry name" value="HNS"/>
    <property type="match status" value="1"/>
</dbReference>
<dbReference type="Proteomes" id="UP000824366">
    <property type="component" value="Chromosome"/>
</dbReference>
<dbReference type="RefSeq" id="WP_223905258.1">
    <property type="nucleotide sequence ID" value="NZ_AP024238.1"/>
</dbReference>
<feature type="domain" description="DNA-binding protein H-NS-like C-terminal" evidence="7">
    <location>
        <begin position="59"/>
        <end position="102"/>
    </location>
</feature>
<evidence type="ECO:0000313" key="8">
    <source>
        <dbReference type="EMBL" id="BCO29316.1"/>
    </source>
</evidence>
<dbReference type="SUPFAM" id="SSF81273">
    <property type="entry name" value="H-NS histone-like proteins"/>
    <property type="match status" value="1"/>
</dbReference>
<protein>
    <recommendedName>
        <fullName evidence="7">DNA-binding protein H-NS-like C-terminal domain-containing protein</fullName>
    </recommendedName>
</protein>
<name>A0ABM7MSJ4_9BURK</name>
<feature type="coiled-coil region" evidence="5">
    <location>
        <begin position="4"/>
        <end position="36"/>
    </location>
</feature>
<dbReference type="EMBL" id="AP024238">
    <property type="protein sequence ID" value="BCO29316.1"/>
    <property type="molecule type" value="Genomic_DNA"/>
</dbReference>
<evidence type="ECO:0000259" key="7">
    <source>
        <dbReference type="SMART" id="SM00528"/>
    </source>
</evidence>
<sequence>MTNLIDIQNQIALLQKQAEEIKAQEFNKTVAEIKAKMEAFGITVADLDGGKTRMSKTTVKSSNPAPAKFRGPNGETWSGRGLMPRWLAALVAQGQSKDTFAI</sequence>
<feature type="compositionally biased region" description="Polar residues" evidence="6">
    <location>
        <begin position="55"/>
        <end position="64"/>
    </location>
</feature>
<dbReference type="InterPro" id="IPR037150">
    <property type="entry name" value="H-NS_C_dom_sf"/>
</dbReference>
<comment type="similarity">
    <text evidence="2">Belongs to the histone-like protein H-NS family.</text>
</comment>
<evidence type="ECO:0000256" key="2">
    <source>
        <dbReference type="ARBA" id="ARBA00010610"/>
    </source>
</evidence>
<keyword evidence="3" id="KW-0963">Cytoplasm</keyword>
<comment type="subcellular location">
    <subcellularLocation>
        <location evidence="1">Cytoplasm</location>
        <location evidence="1">Nucleoid</location>
    </subcellularLocation>
</comment>
<keyword evidence="9" id="KW-1185">Reference proteome</keyword>
<dbReference type="Pfam" id="PF00816">
    <property type="entry name" value="Histone_HNS"/>
    <property type="match status" value="1"/>
</dbReference>
<dbReference type="Gene3D" id="4.10.430.10">
    <property type="entry name" value="Histone-like protein H-NS, C-terminal domain"/>
    <property type="match status" value="1"/>
</dbReference>
<keyword evidence="5" id="KW-0175">Coiled coil</keyword>
<evidence type="ECO:0000256" key="3">
    <source>
        <dbReference type="ARBA" id="ARBA00022490"/>
    </source>
</evidence>
<dbReference type="InterPro" id="IPR027444">
    <property type="entry name" value="H-NS_C_dom"/>
</dbReference>
<evidence type="ECO:0000256" key="1">
    <source>
        <dbReference type="ARBA" id="ARBA00004453"/>
    </source>
</evidence>
<dbReference type="PANTHER" id="PTHR38097:SF2">
    <property type="entry name" value="DNA-BINDING PROTEIN STPA"/>
    <property type="match status" value="1"/>
</dbReference>
<accession>A0ABM7MSJ4</accession>
<reference evidence="8 9" key="1">
    <citation type="journal article" date="2021" name="Microbiol. Spectr.">
        <title>A Single Bacterium Capable of Oxidation and Reduction of Iron at Circumneutral pH.</title>
        <authorList>
            <person name="Kato S."/>
            <person name="Ohkuma M."/>
        </authorList>
    </citation>
    <scope>NUCLEOTIDE SEQUENCE [LARGE SCALE GENOMIC DNA]</scope>
    <source>
        <strain evidence="8 9">MIZ03</strain>
    </source>
</reference>
<keyword evidence="4" id="KW-0238">DNA-binding</keyword>
<evidence type="ECO:0000256" key="6">
    <source>
        <dbReference type="SAM" id="MobiDB-lite"/>
    </source>
</evidence>
<feature type="region of interest" description="Disordered" evidence="6">
    <location>
        <begin position="53"/>
        <end position="76"/>
    </location>
</feature>
<evidence type="ECO:0000256" key="4">
    <source>
        <dbReference type="ARBA" id="ARBA00023125"/>
    </source>
</evidence>
<dbReference type="PANTHER" id="PTHR38097">
    <property type="match status" value="1"/>
</dbReference>